<accession>A0A1Z9YWS4</accession>
<dbReference type="EC" id="2.7.7.65" evidence="2"/>
<dbReference type="InterPro" id="IPR029787">
    <property type="entry name" value="Nucleotide_cyclase"/>
</dbReference>
<name>A0A1Z9YWS4_9GAMM</name>
<evidence type="ECO:0000259" key="5">
    <source>
        <dbReference type="PROSITE" id="PS50887"/>
    </source>
</evidence>
<dbReference type="EMBL" id="NEXX01000004">
    <property type="protein sequence ID" value="OUY06672.1"/>
    <property type="molecule type" value="Genomic_DNA"/>
</dbReference>
<dbReference type="SUPFAM" id="SSF55073">
    <property type="entry name" value="Nucleotide cyclase"/>
    <property type="match status" value="1"/>
</dbReference>
<dbReference type="InterPro" id="IPR043128">
    <property type="entry name" value="Rev_trsase/Diguanyl_cyclase"/>
</dbReference>
<dbReference type="InterPro" id="IPR000160">
    <property type="entry name" value="GGDEF_dom"/>
</dbReference>
<protein>
    <recommendedName>
        <fullName evidence="2">diguanylate cyclase</fullName>
        <ecNumber evidence="2">2.7.7.65</ecNumber>
    </recommendedName>
</protein>
<keyword evidence="4" id="KW-0812">Transmembrane</keyword>
<dbReference type="Proteomes" id="UP000196536">
    <property type="component" value="Unassembled WGS sequence"/>
</dbReference>
<dbReference type="PANTHER" id="PTHR45138">
    <property type="entry name" value="REGULATORY COMPONENTS OF SENSORY TRANSDUCTION SYSTEM"/>
    <property type="match status" value="1"/>
</dbReference>
<evidence type="ECO:0000256" key="2">
    <source>
        <dbReference type="ARBA" id="ARBA00012528"/>
    </source>
</evidence>
<dbReference type="AlphaFoldDB" id="A0A1Z9YWS4"/>
<keyword evidence="4" id="KW-0472">Membrane</keyword>
<comment type="catalytic activity">
    <reaction evidence="3">
        <text>2 GTP = 3',3'-c-di-GMP + 2 diphosphate</text>
        <dbReference type="Rhea" id="RHEA:24898"/>
        <dbReference type="ChEBI" id="CHEBI:33019"/>
        <dbReference type="ChEBI" id="CHEBI:37565"/>
        <dbReference type="ChEBI" id="CHEBI:58805"/>
        <dbReference type="EC" id="2.7.7.65"/>
    </reaction>
</comment>
<dbReference type="GO" id="GO:0052621">
    <property type="term" value="F:diguanylate cyclase activity"/>
    <property type="evidence" value="ECO:0007669"/>
    <property type="project" value="UniProtKB-EC"/>
</dbReference>
<dbReference type="GO" id="GO:0005886">
    <property type="term" value="C:plasma membrane"/>
    <property type="evidence" value="ECO:0007669"/>
    <property type="project" value="TreeGrafter"/>
</dbReference>
<feature type="transmembrane region" description="Helical" evidence="4">
    <location>
        <begin position="67"/>
        <end position="87"/>
    </location>
</feature>
<comment type="caution">
    <text evidence="6">The sequence shown here is derived from an EMBL/GenBank/DDBJ whole genome shotgun (WGS) entry which is preliminary data.</text>
</comment>
<organism evidence="6 7">
    <name type="scientific">Acinetobacter populi</name>
    <dbReference type="NCBI Taxonomy" id="1582270"/>
    <lineage>
        <taxon>Bacteria</taxon>
        <taxon>Pseudomonadati</taxon>
        <taxon>Pseudomonadota</taxon>
        <taxon>Gammaproteobacteria</taxon>
        <taxon>Moraxellales</taxon>
        <taxon>Moraxellaceae</taxon>
        <taxon>Acinetobacter</taxon>
    </lineage>
</organism>
<dbReference type="GO" id="GO:1902201">
    <property type="term" value="P:negative regulation of bacterial-type flagellum-dependent cell motility"/>
    <property type="evidence" value="ECO:0007669"/>
    <property type="project" value="TreeGrafter"/>
</dbReference>
<evidence type="ECO:0000256" key="4">
    <source>
        <dbReference type="SAM" id="Phobius"/>
    </source>
</evidence>
<dbReference type="InterPro" id="IPR050469">
    <property type="entry name" value="Diguanylate_Cyclase"/>
</dbReference>
<dbReference type="PROSITE" id="PS50887">
    <property type="entry name" value="GGDEF"/>
    <property type="match status" value="1"/>
</dbReference>
<evidence type="ECO:0000313" key="7">
    <source>
        <dbReference type="Proteomes" id="UP000196536"/>
    </source>
</evidence>
<dbReference type="FunFam" id="3.30.70.270:FF:000001">
    <property type="entry name" value="Diguanylate cyclase domain protein"/>
    <property type="match status" value="1"/>
</dbReference>
<evidence type="ECO:0000313" key="6">
    <source>
        <dbReference type="EMBL" id="OUY06672.1"/>
    </source>
</evidence>
<dbReference type="GO" id="GO:0043709">
    <property type="term" value="P:cell adhesion involved in single-species biofilm formation"/>
    <property type="evidence" value="ECO:0007669"/>
    <property type="project" value="TreeGrafter"/>
</dbReference>
<gene>
    <name evidence="6" type="ORF">CAP51_12135</name>
</gene>
<keyword evidence="7" id="KW-1185">Reference proteome</keyword>
<dbReference type="PANTHER" id="PTHR45138:SF9">
    <property type="entry name" value="DIGUANYLATE CYCLASE DGCM-RELATED"/>
    <property type="match status" value="1"/>
</dbReference>
<reference evidence="6 7" key="1">
    <citation type="submission" date="2017-05" db="EMBL/GenBank/DDBJ databases">
        <title>Acinetobacter populi ANC 5415 (= PBJ7), whole genome shotgun sequencing project.</title>
        <authorList>
            <person name="Nemec A."/>
            <person name="Radolfova-Krizova L."/>
        </authorList>
    </citation>
    <scope>NUCLEOTIDE SEQUENCE [LARGE SCALE GENOMIC DNA]</scope>
    <source>
        <strain evidence="6 7">PBJ7</strain>
    </source>
</reference>
<dbReference type="CDD" id="cd01949">
    <property type="entry name" value="GGDEF"/>
    <property type="match status" value="1"/>
</dbReference>
<dbReference type="SMART" id="SM00267">
    <property type="entry name" value="GGDEF"/>
    <property type="match status" value="1"/>
</dbReference>
<dbReference type="Pfam" id="PF00990">
    <property type="entry name" value="GGDEF"/>
    <property type="match status" value="1"/>
</dbReference>
<sequence>MLFLAICVLSLWLSWKFFILFNPKLYQYVNIELLYFQIKLNIGFILMFGILIYLCRKLRHSLTAQKIMPFICVGMFGITLCRDGYLIGVLSPATAIGAISVISVGLILFERKVIYTALIPSLIFLGSIVYLTLNGKIAYAPQFNTASSITFFPFTNQFWVFSMLFFMIPIVVSCFVLQEIMLSQWRHREQIFKTLSTIDPLTELFNRRSIYQQLEKIEQNLIFSTESYGIILLDLDFFKSINDCYGHLVGDKVLIQVAQTLRQNVRLHDIVGRYGGEEFIMIINDNNQMLTRHIAERCRHALSQLNLTTTDGQNILITASFGIAYLKSGTSVQQALHHADAAMYRAKSAGRNSIVLA</sequence>
<feature type="domain" description="GGDEF" evidence="5">
    <location>
        <begin position="226"/>
        <end position="357"/>
    </location>
</feature>
<dbReference type="NCBIfam" id="TIGR00254">
    <property type="entry name" value="GGDEF"/>
    <property type="match status" value="1"/>
</dbReference>
<feature type="transmembrane region" description="Helical" evidence="4">
    <location>
        <begin position="158"/>
        <end position="177"/>
    </location>
</feature>
<evidence type="ECO:0000256" key="3">
    <source>
        <dbReference type="ARBA" id="ARBA00034247"/>
    </source>
</evidence>
<keyword evidence="4" id="KW-1133">Transmembrane helix</keyword>
<comment type="cofactor">
    <cofactor evidence="1">
        <name>Mg(2+)</name>
        <dbReference type="ChEBI" id="CHEBI:18420"/>
    </cofactor>
</comment>
<dbReference type="Gene3D" id="3.30.70.270">
    <property type="match status" value="1"/>
</dbReference>
<feature type="transmembrane region" description="Helical" evidence="4">
    <location>
        <begin position="93"/>
        <end position="109"/>
    </location>
</feature>
<feature type="transmembrane region" description="Helical" evidence="4">
    <location>
        <begin position="114"/>
        <end position="133"/>
    </location>
</feature>
<proteinExistence type="predicted"/>
<feature type="transmembrane region" description="Helical" evidence="4">
    <location>
        <begin position="34"/>
        <end position="55"/>
    </location>
</feature>
<evidence type="ECO:0000256" key="1">
    <source>
        <dbReference type="ARBA" id="ARBA00001946"/>
    </source>
</evidence>